<keyword evidence="2" id="KW-1185">Reference proteome</keyword>
<gene>
    <name evidence="1" type="ORF">L211DRAFT_842933</name>
</gene>
<reference evidence="1 2" key="1">
    <citation type="journal article" date="2018" name="Nat. Ecol. Evol.">
        <title>Pezizomycetes genomes reveal the molecular basis of ectomycorrhizal truffle lifestyle.</title>
        <authorList>
            <person name="Murat C."/>
            <person name="Payen T."/>
            <person name="Noel B."/>
            <person name="Kuo A."/>
            <person name="Morin E."/>
            <person name="Chen J."/>
            <person name="Kohler A."/>
            <person name="Krizsan K."/>
            <person name="Balestrini R."/>
            <person name="Da Silva C."/>
            <person name="Montanini B."/>
            <person name="Hainaut M."/>
            <person name="Levati E."/>
            <person name="Barry K.W."/>
            <person name="Belfiori B."/>
            <person name="Cichocki N."/>
            <person name="Clum A."/>
            <person name="Dockter R.B."/>
            <person name="Fauchery L."/>
            <person name="Guy J."/>
            <person name="Iotti M."/>
            <person name="Le Tacon F."/>
            <person name="Lindquist E.A."/>
            <person name="Lipzen A."/>
            <person name="Malagnac F."/>
            <person name="Mello A."/>
            <person name="Molinier V."/>
            <person name="Miyauchi S."/>
            <person name="Poulain J."/>
            <person name="Riccioni C."/>
            <person name="Rubini A."/>
            <person name="Sitrit Y."/>
            <person name="Splivallo R."/>
            <person name="Traeger S."/>
            <person name="Wang M."/>
            <person name="Zifcakova L."/>
            <person name="Wipf D."/>
            <person name="Zambonelli A."/>
            <person name="Paolocci F."/>
            <person name="Nowrousian M."/>
            <person name="Ottonello S."/>
            <person name="Baldrian P."/>
            <person name="Spatafora J.W."/>
            <person name="Henrissat B."/>
            <person name="Nagy L.G."/>
            <person name="Aury J.M."/>
            <person name="Wincker P."/>
            <person name="Grigoriev I.V."/>
            <person name="Bonfante P."/>
            <person name="Martin F.M."/>
        </authorList>
    </citation>
    <scope>NUCLEOTIDE SEQUENCE [LARGE SCALE GENOMIC DNA]</scope>
    <source>
        <strain evidence="1 2">ATCC MYA-4762</strain>
    </source>
</reference>
<evidence type="ECO:0000313" key="2">
    <source>
        <dbReference type="Proteomes" id="UP000267821"/>
    </source>
</evidence>
<evidence type="ECO:0000313" key="1">
    <source>
        <dbReference type="EMBL" id="RPB19126.1"/>
    </source>
</evidence>
<dbReference type="EMBL" id="ML121597">
    <property type="protein sequence ID" value="RPB19126.1"/>
    <property type="molecule type" value="Genomic_DNA"/>
</dbReference>
<organism evidence="1 2">
    <name type="scientific">Terfezia boudieri ATCC MYA-4762</name>
    <dbReference type="NCBI Taxonomy" id="1051890"/>
    <lineage>
        <taxon>Eukaryota</taxon>
        <taxon>Fungi</taxon>
        <taxon>Dikarya</taxon>
        <taxon>Ascomycota</taxon>
        <taxon>Pezizomycotina</taxon>
        <taxon>Pezizomycetes</taxon>
        <taxon>Pezizales</taxon>
        <taxon>Pezizaceae</taxon>
        <taxon>Terfezia</taxon>
    </lineage>
</organism>
<dbReference type="InParanoid" id="A0A3N4L931"/>
<dbReference type="AlphaFoldDB" id="A0A3N4L931"/>
<protein>
    <submittedName>
        <fullName evidence="1">Uncharacterized protein</fullName>
    </submittedName>
</protein>
<sequence length="79" mass="8583">MCAAIWECARTFYAGGCMDSLVGGWIKVGNACTAWRGECAVESGTVMLACWALGRMELVCDKHLKYSLEGGFIFGYKST</sequence>
<proteinExistence type="predicted"/>
<name>A0A3N4L931_9PEZI</name>
<dbReference type="Proteomes" id="UP000267821">
    <property type="component" value="Unassembled WGS sequence"/>
</dbReference>
<accession>A0A3N4L931</accession>